<dbReference type="AlphaFoldDB" id="A0A8T3AF76"/>
<keyword evidence="6" id="KW-1185">Reference proteome</keyword>
<name>A0A8T3AF76_DENNO</name>
<comment type="caution">
    <text evidence="5">The sequence shown here is derived from an EMBL/GenBank/DDBJ whole genome shotgun (WGS) entry which is preliminary data.</text>
</comment>
<feature type="coiled-coil region" evidence="2">
    <location>
        <begin position="228"/>
        <end position="255"/>
    </location>
</feature>
<dbReference type="PANTHER" id="PTHR33155:SF3">
    <property type="entry name" value="PROTEIN FAF-LIKE, CHLOROPLASTIC"/>
    <property type="match status" value="1"/>
</dbReference>
<feature type="compositionally biased region" description="Acidic residues" evidence="3">
    <location>
        <begin position="122"/>
        <end position="136"/>
    </location>
</feature>
<dbReference type="Pfam" id="PF11250">
    <property type="entry name" value="FAF"/>
    <property type="match status" value="1"/>
</dbReference>
<accession>A0A8T3AF76</accession>
<dbReference type="Proteomes" id="UP000829196">
    <property type="component" value="Unassembled WGS sequence"/>
</dbReference>
<evidence type="ECO:0000313" key="6">
    <source>
        <dbReference type="Proteomes" id="UP000829196"/>
    </source>
</evidence>
<reference evidence="5" key="1">
    <citation type="journal article" date="2022" name="Front. Genet.">
        <title>Chromosome-Scale Assembly of the Dendrobium nobile Genome Provides Insights Into the Molecular Mechanism of the Biosynthesis of the Medicinal Active Ingredient of Dendrobium.</title>
        <authorList>
            <person name="Xu Q."/>
            <person name="Niu S.-C."/>
            <person name="Li K.-L."/>
            <person name="Zheng P.-J."/>
            <person name="Zhang X.-J."/>
            <person name="Jia Y."/>
            <person name="Liu Y."/>
            <person name="Niu Y.-X."/>
            <person name="Yu L.-H."/>
            <person name="Chen D.-F."/>
            <person name="Zhang G.-Q."/>
        </authorList>
    </citation>
    <scope>NUCLEOTIDE SEQUENCE</scope>
    <source>
        <tissue evidence="5">Leaf</tissue>
    </source>
</reference>
<comment type="similarity">
    <text evidence="1">Belongs to the fantastic four family.</text>
</comment>
<dbReference type="InterPro" id="IPR021410">
    <property type="entry name" value="FAF"/>
</dbReference>
<feature type="region of interest" description="Disordered" evidence="3">
    <location>
        <begin position="115"/>
        <end position="144"/>
    </location>
</feature>
<sequence>MADITIALPQPALRNNFTSGCQFRPPLMPEPNIWLPEVAKHALEEEKEIIDIWNLIQTEKQSTKAPPPPYIHPLARRSSSLMSQKSLEICTESLGSETGSDGFSSGDEFDFFSFTSSKTEEATEEETDEERGEETEEVKQGKNELASVNYHCSIGRRTPARSFPPPLPSISCRDGLCLKMRPHRRDGRLVVEAVPVPSQTYLHAERQGGRLLLSFINSSSHSNQTPSIALPQNEVEEQQEEAEDVEEEEVVEEEVEVVDRGTIVEVKVSGLAAVKVHRSSLVINKFVVGSPLTAADVKVSAATTTAAAAAVAASSISKPTSTSEGFHYNYLHHHQDTPWGPQSLAAAAATDAKLLFTSRRLSREELLHDMRRCSELRRPLFIFEQPHCIATSS</sequence>
<dbReference type="PANTHER" id="PTHR33155">
    <property type="entry name" value="FANTASTIC FOUR-LIKE PROTEIN (DUF3049)"/>
    <property type="match status" value="1"/>
</dbReference>
<feature type="domain" description="FAF" evidence="4">
    <location>
        <begin position="162"/>
        <end position="215"/>
    </location>
</feature>
<evidence type="ECO:0000256" key="1">
    <source>
        <dbReference type="ARBA" id="ARBA00008690"/>
    </source>
</evidence>
<gene>
    <name evidence="5" type="ORF">KFK09_025366</name>
</gene>
<evidence type="ECO:0000256" key="3">
    <source>
        <dbReference type="SAM" id="MobiDB-lite"/>
    </source>
</evidence>
<protein>
    <recommendedName>
        <fullName evidence="4">FAF domain-containing protein</fullName>
    </recommendedName>
</protein>
<proteinExistence type="inferred from homology"/>
<dbReference type="EMBL" id="JAGYWB010000017">
    <property type="protein sequence ID" value="KAI0495216.1"/>
    <property type="molecule type" value="Genomic_DNA"/>
</dbReference>
<dbReference type="OrthoDB" id="1303570at2759"/>
<evidence type="ECO:0000313" key="5">
    <source>
        <dbReference type="EMBL" id="KAI0495216.1"/>
    </source>
</evidence>
<organism evidence="5 6">
    <name type="scientific">Dendrobium nobile</name>
    <name type="common">Orchid</name>
    <dbReference type="NCBI Taxonomy" id="94219"/>
    <lineage>
        <taxon>Eukaryota</taxon>
        <taxon>Viridiplantae</taxon>
        <taxon>Streptophyta</taxon>
        <taxon>Embryophyta</taxon>
        <taxon>Tracheophyta</taxon>
        <taxon>Spermatophyta</taxon>
        <taxon>Magnoliopsida</taxon>
        <taxon>Liliopsida</taxon>
        <taxon>Asparagales</taxon>
        <taxon>Orchidaceae</taxon>
        <taxon>Epidendroideae</taxon>
        <taxon>Malaxideae</taxon>
        <taxon>Dendrobiinae</taxon>
        <taxon>Dendrobium</taxon>
    </lineage>
</organism>
<keyword evidence="2" id="KW-0175">Coiled coil</keyword>
<evidence type="ECO:0000259" key="4">
    <source>
        <dbReference type="Pfam" id="PF11250"/>
    </source>
</evidence>
<evidence type="ECO:0000256" key="2">
    <source>
        <dbReference type="SAM" id="Coils"/>
    </source>
</evidence>
<dbReference type="InterPro" id="IPR046431">
    <property type="entry name" value="FAF_dom"/>
</dbReference>